<evidence type="ECO:0000256" key="1">
    <source>
        <dbReference type="ARBA" id="ARBA00005641"/>
    </source>
</evidence>
<dbReference type="Pfam" id="PF00652">
    <property type="entry name" value="Ricin_B_lectin"/>
    <property type="match status" value="1"/>
</dbReference>
<dbReference type="Gene3D" id="2.80.10.50">
    <property type="match status" value="1"/>
</dbReference>
<name>A0A9Q0KVF0_9MAGN</name>
<evidence type="ECO:0000256" key="3">
    <source>
        <dbReference type="ARBA" id="ARBA00023295"/>
    </source>
</evidence>
<gene>
    <name evidence="6" type="ORF">NE237_008337</name>
</gene>
<reference evidence="6" key="1">
    <citation type="journal article" date="2023" name="Plant J.">
        <title>The genome of the king protea, Protea cynaroides.</title>
        <authorList>
            <person name="Chang J."/>
            <person name="Duong T.A."/>
            <person name="Schoeman C."/>
            <person name="Ma X."/>
            <person name="Roodt D."/>
            <person name="Barker N."/>
            <person name="Li Z."/>
            <person name="Van de Peer Y."/>
            <person name="Mizrachi E."/>
        </authorList>
    </citation>
    <scope>NUCLEOTIDE SEQUENCE</scope>
    <source>
        <tissue evidence="6">Young leaves</tissue>
    </source>
</reference>
<protein>
    <recommendedName>
        <fullName evidence="5">Ricin B lectin domain-containing protein</fullName>
    </recommendedName>
</protein>
<evidence type="ECO:0000259" key="5">
    <source>
        <dbReference type="SMART" id="SM00458"/>
    </source>
</evidence>
<dbReference type="AlphaFoldDB" id="A0A9Q0KVF0"/>
<dbReference type="GO" id="GO:0004553">
    <property type="term" value="F:hydrolase activity, hydrolyzing O-glycosyl compounds"/>
    <property type="evidence" value="ECO:0007669"/>
    <property type="project" value="InterPro"/>
</dbReference>
<dbReference type="OrthoDB" id="442731at2759"/>
<evidence type="ECO:0000256" key="2">
    <source>
        <dbReference type="ARBA" id="ARBA00022801"/>
    </source>
</evidence>
<keyword evidence="2 4" id="KW-0378">Hydrolase</keyword>
<dbReference type="Pfam" id="PF00150">
    <property type="entry name" value="Cellulase"/>
    <property type="match status" value="1"/>
</dbReference>
<dbReference type="Proteomes" id="UP001141806">
    <property type="component" value="Unassembled WGS sequence"/>
</dbReference>
<dbReference type="PANTHER" id="PTHR31263">
    <property type="entry name" value="CELLULASE FAMILY PROTEIN (AFU_ORTHOLOGUE AFUA_5G14560)"/>
    <property type="match status" value="1"/>
</dbReference>
<dbReference type="InterPro" id="IPR035992">
    <property type="entry name" value="Ricin_B-like_lectins"/>
</dbReference>
<feature type="domain" description="Ricin B lectin" evidence="5">
    <location>
        <begin position="374"/>
        <end position="490"/>
    </location>
</feature>
<sequence length="515" mass="58397">MAWLHTNSRWIVGEDNVRVKLTCVNWPSHLDTMVPEGLNKQPVEGIVQRISSMGFNCVRLTWALYMATDESYSTNMTVQQMFHNLNLNDVLVGIAQKNPDILDLVIVDAFKHVLDWLGKYKVMVIVDNHISKPGWCCNEKDGNGFFNDPDFDPDVWIRGLAQMAIWVKDLPYVVGMSLRNELRGPRENVDDWFRYMERGASAVNAINPNVLVILSGLNFDNDLSFLRDKKPVIEFQGKLVFELHWYSWTDNSIWSHNSNKACNIALRARYNGGGGFLVDQGFPLFISEFGVDQTGSNTGDNKYLICFSSVAALFDWDWALWTLGGSYYVREGVLDHDETYAILDANWDQPRNPRFKNIISGLQYVFGGPGGGPTYYWVIFHPSTSLCVIEQTETEPLKLGPCDKSQAWDYTTAEKILRLSGKSLCLQADGLGKPVKLGRNCDDPSSKWQMISDSYLHLSTDGTSCLDIDSSNTIVTNPCKCLSDDNCDPFDQWFRIVQSSRSYDDHLPHRNQTLT</sequence>
<dbReference type="PROSITE" id="PS50231">
    <property type="entry name" value="RICIN_B_LECTIN"/>
    <property type="match status" value="1"/>
</dbReference>
<dbReference type="EMBL" id="JAMYWD010000002">
    <property type="protein sequence ID" value="KAJ4977557.1"/>
    <property type="molecule type" value="Genomic_DNA"/>
</dbReference>
<accession>A0A9Q0KVF0</accession>
<organism evidence="6 7">
    <name type="scientific">Protea cynaroides</name>
    <dbReference type="NCBI Taxonomy" id="273540"/>
    <lineage>
        <taxon>Eukaryota</taxon>
        <taxon>Viridiplantae</taxon>
        <taxon>Streptophyta</taxon>
        <taxon>Embryophyta</taxon>
        <taxon>Tracheophyta</taxon>
        <taxon>Spermatophyta</taxon>
        <taxon>Magnoliopsida</taxon>
        <taxon>Proteales</taxon>
        <taxon>Proteaceae</taxon>
        <taxon>Protea</taxon>
    </lineage>
</organism>
<keyword evidence="7" id="KW-1185">Reference proteome</keyword>
<dbReference type="PANTHER" id="PTHR31263:SF44">
    <property type="entry name" value="OS04G0481200 PROTEIN"/>
    <property type="match status" value="1"/>
</dbReference>
<dbReference type="InterPro" id="IPR001547">
    <property type="entry name" value="Glyco_hydro_5"/>
</dbReference>
<dbReference type="GO" id="GO:0000272">
    <property type="term" value="P:polysaccharide catabolic process"/>
    <property type="evidence" value="ECO:0007669"/>
    <property type="project" value="InterPro"/>
</dbReference>
<dbReference type="SUPFAM" id="SSF51445">
    <property type="entry name" value="(Trans)glycosidases"/>
    <property type="match status" value="1"/>
</dbReference>
<evidence type="ECO:0000313" key="6">
    <source>
        <dbReference type="EMBL" id="KAJ4977557.1"/>
    </source>
</evidence>
<dbReference type="SUPFAM" id="SSF50370">
    <property type="entry name" value="Ricin B-like lectins"/>
    <property type="match status" value="1"/>
</dbReference>
<dbReference type="InterPro" id="IPR000772">
    <property type="entry name" value="Ricin_B_lectin"/>
</dbReference>
<evidence type="ECO:0000313" key="7">
    <source>
        <dbReference type="Proteomes" id="UP001141806"/>
    </source>
</evidence>
<evidence type="ECO:0000256" key="4">
    <source>
        <dbReference type="RuleBase" id="RU361153"/>
    </source>
</evidence>
<dbReference type="InterPro" id="IPR017853">
    <property type="entry name" value="GH"/>
</dbReference>
<comment type="caution">
    <text evidence="6">The sequence shown here is derived from an EMBL/GenBank/DDBJ whole genome shotgun (WGS) entry which is preliminary data.</text>
</comment>
<proteinExistence type="inferred from homology"/>
<dbReference type="SMART" id="SM00458">
    <property type="entry name" value="RICIN"/>
    <property type="match status" value="1"/>
</dbReference>
<keyword evidence="3 4" id="KW-0326">Glycosidase</keyword>
<dbReference type="Gene3D" id="3.20.20.80">
    <property type="entry name" value="Glycosidases"/>
    <property type="match status" value="1"/>
</dbReference>
<comment type="similarity">
    <text evidence="1 4">Belongs to the glycosyl hydrolase 5 (cellulase A) family.</text>
</comment>